<keyword evidence="3 5" id="KW-0808">Transferase</keyword>
<protein>
    <recommendedName>
        <fullName evidence="6">Glycosyltransferase</fullName>
        <ecNumber evidence="6">2.4.1.-</ecNumber>
    </recommendedName>
</protein>
<dbReference type="Gene3D" id="3.40.50.2000">
    <property type="entry name" value="Glycogen Phosphorylase B"/>
    <property type="match status" value="2"/>
</dbReference>
<dbReference type="GO" id="GO:0016138">
    <property type="term" value="P:glycoside biosynthetic process"/>
    <property type="evidence" value="ECO:0007669"/>
    <property type="project" value="UniProtKB-ARBA"/>
</dbReference>
<dbReference type="SUPFAM" id="SSF53756">
    <property type="entry name" value="UDP-Glycosyltransferase/glycogen phosphorylase"/>
    <property type="match status" value="1"/>
</dbReference>
<dbReference type="PANTHER" id="PTHR48044:SF87">
    <property type="entry name" value="GLUCOSYL_GLUCURONOSYL TRANSFERASES"/>
    <property type="match status" value="1"/>
</dbReference>
<feature type="domain" description="Glycosyltransferase N-terminal" evidence="7">
    <location>
        <begin position="45"/>
        <end position="269"/>
    </location>
</feature>
<evidence type="ECO:0000256" key="1">
    <source>
        <dbReference type="ARBA" id="ARBA00009995"/>
    </source>
</evidence>
<name>A0A2R6PW82_ACTCC</name>
<evidence type="ECO:0000313" key="8">
    <source>
        <dbReference type="EMBL" id="PSR98043.1"/>
    </source>
</evidence>
<reference evidence="8 9" key="1">
    <citation type="submission" date="2017-07" db="EMBL/GenBank/DDBJ databases">
        <title>An improved, manually edited Actinidia chinensis var. chinensis (kiwifruit) genome highlights the challenges associated with draft genomes and gene prediction in plants.</title>
        <authorList>
            <person name="Pilkington S."/>
            <person name="Crowhurst R."/>
            <person name="Hilario E."/>
            <person name="Nardozza S."/>
            <person name="Fraser L."/>
            <person name="Peng Y."/>
            <person name="Gunaseelan K."/>
            <person name="Simpson R."/>
            <person name="Tahir J."/>
            <person name="Deroles S."/>
            <person name="Templeton K."/>
            <person name="Luo Z."/>
            <person name="Davy M."/>
            <person name="Cheng C."/>
            <person name="Mcneilage M."/>
            <person name="Scaglione D."/>
            <person name="Liu Y."/>
            <person name="Zhang Q."/>
            <person name="Datson P."/>
            <person name="De Silva N."/>
            <person name="Gardiner S."/>
            <person name="Bassett H."/>
            <person name="Chagne D."/>
            <person name="Mccallum J."/>
            <person name="Dzierzon H."/>
            <person name="Deng C."/>
            <person name="Wang Y.-Y."/>
            <person name="Barron N."/>
            <person name="Manako K."/>
            <person name="Bowen J."/>
            <person name="Foster T."/>
            <person name="Erridge Z."/>
            <person name="Tiffin H."/>
            <person name="Waite C."/>
            <person name="Davies K."/>
            <person name="Grierson E."/>
            <person name="Laing W."/>
            <person name="Kirk R."/>
            <person name="Chen X."/>
            <person name="Wood M."/>
            <person name="Montefiori M."/>
            <person name="Brummell D."/>
            <person name="Schwinn K."/>
            <person name="Catanach A."/>
            <person name="Fullerton C."/>
            <person name="Li D."/>
            <person name="Meiyalaghan S."/>
            <person name="Nieuwenhuizen N."/>
            <person name="Read N."/>
            <person name="Prakash R."/>
            <person name="Hunter D."/>
            <person name="Zhang H."/>
            <person name="Mckenzie M."/>
            <person name="Knabel M."/>
            <person name="Harris A."/>
            <person name="Allan A."/>
            <person name="Chen A."/>
            <person name="Janssen B."/>
            <person name="Plunkett B."/>
            <person name="Dwamena C."/>
            <person name="Voogd C."/>
            <person name="Leif D."/>
            <person name="Lafferty D."/>
            <person name="Souleyre E."/>
            <person name="Varkonyi-Gasic E."/>
            <person name="Gambi F."/>
            <person name="Hanley J."/>
            <person name="Yao J.-L."/>
            <person name="Cheung J."/>
            <person name="David K."/>
            <person name="Warren B."/>
            <person name="Marsh K."/>
            <person name="Snowden K."/>
            <person name="Lin-Wang K."/>
            <person name="Brian L."/>
            <person name="Martinez-Sanchez M."/>
            <person name="Wang M."/>
            <person name="Ileperuma N."/>
            <person name="Macnee N."/>
            <person name="Campin R."/>
            <person name="Mcatee P."/>
            <person name="Drummond R."/>
            <person name="Espley R."/>
            <person name="Ireland H."/>
            <person name="Wu R."/>
            <person name="Atkinson R."/>
            <person name="Karunairetnam S."/>
            <person name="Bulley S."/>
            <person name="Chunkath S."/>
            <person name="Hanley Z."/>
            <person name="Storey R."/>
            <person name="Thrimawithana A."/>
            <person name="Thomson S."/>
            <person name="David C."/>
            <person name="Testolin R."/>
        </authorList>
    </citation>
    <scope>NUCLEOTIDE SEQUENCE [LARGE SCALE GENOMIC DNA]</scope>
    <source>
        <strain evidence="9">cv. Red5</strain>
        <tissue evidence="8">Young leaf</tissue>
    </source>
</reference>
<keyword evidence="2 5" id="KW-0328">Glycosyltransferase</keyword>
<dbReference type="FunFam" id="3.40.50.2000:FF:000060">
    <property type="entry name" value="Glycosyltransferase"/>
    <property type="match status" value="1"/>
</dbReference>
<dbReference type="InterPro" id="IPR058980">
    <property type="entry name" value="Glyco_transf_N"/>
</dbReference>
<dbReference type="InterPro" id="IPR002213">
    <property type="entry name" value="UDP_glucos_trans"/>
</dbReference>
<dbReference type="Pfam" id="PF26168">
    <property type="entry name" value="Glyco_transf_N"/>
    <property type="match status" value="1"/>
</dbReference>
<evidence type="ECO:0000256" key="2">
    <source>
        <dbReference type="ARBA" id="ARBA00022676"/>
    </source>
</evidence>
<comment type="caution">
    <text evidence="8">The sequence shown here is derived from an EMBL/GenBank/DDBJ whole genome shotgun (WGS) entry which is preliminary data.</text>
</comment>
<dbReference type="InterPro" id="IPR035595">
    <property type="entry name" value="UDP_glycos_trans_CS"/>
</dbReference>
<dbReference type="GO" id="GO:0009813">
    <property type="term" value="P:flavonoid biosynthetic process"/>
    <property type="evidence" value="ECO:0007669"/>
    <property type="project" value="UniProtKB-KW"/>
</dbReference>
<dbReference type="EC" id="2.4.1.-" evidence="6"/>
<dbReference type="Proteomes" id="UP000241394">
    <property type="component" value="Chromosome LG22"/>
</dbReference>
<accession>A0A2R6PW82</accession>
<dbReference type="Gramene" id="PSR98043">
    <property type="protein sequence ID" value="PSR98043"/>
    <property type="gene ID" value="CEY00_Acc24634"/>
</dbReference>
<evidence type="ECO:0000313" key="9">
    <source>
        <dbReference type="Proteomes" id="UP000241394"/>
    </source>
</evidence>
<keyword evidence="9" id="KW-1185">Reference proteome</keyword>
<sequence length="487" mass="55338">MHEAYINAYYLLNTSRVFVFTKHQNNSHIEREKVMDAQQTCMKTLMVPWLAYGHISPFLELAKDLTTKNFHIYLCSTPINLNSIKKRITQKYSLSIELIEIHLPVLPDLPSHHHTTNGLPRHLVPTLKLAFDMSKDNFAHILDTIKPDLIIYDYNLPWVPTFAARRNIPVVEFMIIGMAICSFSLHMFKKPGVKFPFPVIRLKGFQEAEFQKVLEYTLKVENDEEGPLDAMKGSCKIILFNTFTELEGKYMDYHSILTEKKIVPVGPLVQELVPDETEETETIMKWLHNKPNSSTVYVSFGSEYYLSNEEREEVAHGLEMSGVNFIWVVRFPLDEKVSLEEALPLSFVGRVGGRGLVVEGWAPQAQILAHSSTGGFVSHCGWNSVLESLKFGVPIVAMPMHLEQPVCAKLVGDVGVGVEVERDENGKLNREEIAQVIRKVVVGESGEGVRIKARQFSERIRMRREEGIGEAVEELVKICEESKLVEN</sequence>
<dbReference type="GO" id="GO:0008194">
    <property type="term" value="F:UDP-glycosyltransferase activity"/>
    <property type="evidence" value="ECO:0007669"/>
    <property type="project" value="InterPro"/>
</dbReference>
<evidence type="ECO:0000256" key="6">
    <source>
        <dbReference type="RuleBase" id="RU362057"/>
    </source>
</evidence>
<gene>
    <name evidence="8" type="ORF">CEY00_Acc24634</name>
</gene>
<evidence type="ECO:0000256" key="3">
    <source>
        <dbReference type="ARBA" id="ARBA00022679"/>
    </source>
</evidence>
<comment type="similarity">
    <text evidence="1 5">Belongs to the UDP-glycosyltransferase family.</text>
</comment>
<reference evidence="9" key="2">
    <citation type="journal article" date="2018" name="BMC Genomics">
        <title>A manually annotated Actinidia chinensis var. chinensis (kiwifruit) genome highlights the challenges associated with draft genomes and gene prediction in plants.</title>
        <authorList>
            <person name="Pilkington S.M."/>
            <person name="Crowhurst R."/>
            <person name="Hilario E."/>
            <person name="Nardozza S."/>
            <person name="Fraser L."/>
            <person name="Peng Y."/>
            <person name="Gunaseelan K."/>
            <person name="Simpson R."/>
            <person name="Tahir J."/>
            <person name="Deroles S.C."/>
            <person name="Templeton K."/>
            <person name="Luo Z."/>
            <person name="Davy M."/>
            <person name="Cheng C."/>
            <person name="McNeilage M."/>
            <person name="Scaglione D."/>
            <person name="Liu Y."/>
            <person name="Zhang Q."/>
            <person name="Datson P."/>
            <person name="De Silva N."/>
            <person name="Gardiner S.E."/>
            <person name="Bassett H."/>
            <person name="Chagne D."/>
            <person name="McCallum J."/>
            <person name="Dzierzon H."/>
            <person name="Deng C."/>
            <person name="Wang Y.Y."/>
            <person name="Barron L."/>
            <person name="Manako K."/>
            <person name="Bowen J."/>
            <person name="Foster T.M."/>
            <person name="Erridge Z.A."/>
            <person name="Tiffin H."/>
            <person name="Waite C.N."/>
            <person name="Davies K.M."/>
            <person name="Grierson E.P."/>
            <person name="Laing W.A."/>
            <person name="Kirk R."/>
            <person name="Chen X."/>
            <person name="Wood M."/>
            <person name="Montefiori M."/>
            <person name="Brummell D.A."/>
            <person name="Schwinn K.E."/>
            <person name="Catanach A."/>
            <person name="Fullerton C."/>
            <person name="Li D."/>
            <person name="Meiyalaghan S."/>
            <person name="Nieuwenhuizen N."/>
            <person name="Read N."/>
            <person name="Prakash R."/>
            <person name="Hunter D."/>
            <person name="Zhang H."/>
            <person name="McKenzie M."/>
            <person name="Knabel M."/>
            <person name="Harris A."/>
            <person name="Allan A.C."/>
            <person name="Gleave A."/>
            <person name="Chen A."/>
            <person name="Janssen B.J."/>
            <person name="Plunkett B."/>
            <person name="Ampomah-Dwamena C."/>
            <person name="Voogd C."/>
            <person name="Leif D."/>
            <person name="Lafferty D."/>
            <person name="Souleyre E.J.F."/>
            <person name="Varkonyi-Gasic E."/>
            <person name="Gambi F."/>
            <person name="Hanley J."/>
            <person name="Yao J.L."/>
            <person name="Cheung J."/>
            <person name="David K.M."/>
            <person name="Warren B."/>
            <person name="Marsh K."/>
            <person name="Snowden K.C."/>
            <person name="Lin-Wang K."/>
            <person name="Brian L."/>
            <person name="Martinez-Sanchez M."/>
            <person name="Wang M."/>
            <person name="Ileperuma N."/>
            <person name="Macnee N."/>
            <person name="Campin R."/>
            <person name="McAtee P."/>
            <person name="Drummond R.S.M."/>
            <person name="Espley R.V."/>
            <person name="Ireland H.S."/>
            <person name="Wu R."/>
            <person name="Atkinson R.G."/>
            <person name="Karunairetnam S."/>
            <person name="Bulley S."/>
            <person name="Chunkath S."/>
            <person name="Hanley Z."/>
            <person name="Storey R."/>
            <person name="Thrimawithana A.H."/>
            <person name="Thomson S."/>
            <person name="David C."/>
            <person name="Testolin R."/>
            <person name="Huang H."/>
            <person name="Hellens R.P."/>
            <person name="Schaffer R.J."/>
        </authorList>
    </citation>
    <scope>NUCLEOTIDE SEQUENCE [LARGE SCALE GENOMIC DNA]</scope>
    <source>
        <strain evidence="9">cv. Red5</strain>
    </source>
</reference>
<dbReference type="PROSITE" id="PS00375">
    <property type="entry name" value="UDPGT"/>
    <property type="match status" value="1"/>
</dbReference>
<organism evidence="8 9">
    <name type="scientific">Actinidia chinensis var. chinensis</name>
    <name type="common">Chinese soft-hair kiwi</name>
    <dbReference type="NCBI Taxonomy" id="1590841"/>
    <lineage>
        <taxon>Eukaryota</taxon>
        <taxon>Viridiplantae</taxon>
        <taxon>Streptophyta</taxon>
        <taxon>Embryophyta</taxon>
        <taxon>Tracheophyta</taxon>
        <taxon>Spermatophyta</taxon>
        <taxon>Magnoliopsida</taxon>
        <taxon>eudicotyledons</taxon>
        <taxon>Gunneridae</taxon>
        <taxon>Pentapetalae</taxon>
        <taxon>asterids</taxon>
        <taxon>Ericales</taxon>
        <taxon>Actinidiaceae</taxon>
        <taxon>Actinidia</taxon>
    </lineage>
</organism>
<dbReference type="OrthoDB" id="5835829at2759"/>
<dbReference type="PANTHER" id="PTHR48044">
    <property type="entry name" value="GLYCOSYLTRANSFERASE"/>
    <property type="match status" value="1"/>
</dbReference>
<dbReference type="CDD" id="cd03784">
    <property type="entry name" value="GT1_Gtf-like"/>
    <property type="match status" value="1"/>
</dbReference>
<evidence type="ECO:0000259" key="7">
    <source>
        <dbReference type="Pfam" id="PF26168"/>
    </source>
</evidence>
<dbReference type="AlphaFoldDB" id="A0A2R6PW82"/>
<dbReference type="OMA" id="IRSCHET"/>
<dbReference type="STRING" id="1590841.A0A2R6PW82"/>
<evidence type="ECO:0000256" key="5">
    <source>
        <dbReference type="RuleBase" id="RU003718"/>
    </source>
</evidence>
<dbReference type="InParanoid" id="A0A2R6PW82"/>
<dbReference type="Pfam" id="PF00201">
    <property type="entry name" value="UDPGT"/>
    <property type="match status" value="1"/>
</dbReference>
<proteinExistence type="inferred from homology"/>
<dbReference type="EMBL" id="NKQK01000022">
    <property type="protein sequence ID" value="PSR98043.1"/>
    <property type="molecule type" value="Genomic_DNA"/>
</dbReference>
<keyword evidence="4" id="KW-0284">Flavonoid biosynthesis</keyword>
<evidence type="ECO:0000256" key="4">
    <source>
        <dbReference type="ARBA" id="ARBA00023241"/>
    </source>
</evidence>